<comment type="similarity">
    <text evidence="2">Belongs to the gamma-glutamylcyclotransferase family.</text>
</comment>
<evidence type="ECO:0000313" key="7">
    <source>
        <dbReference type="Proteomes" id="UP000825729"/>
    </source>
</evidence>
<reference evidence="6 7" key="1">
    <citation type="submission" date="2021-07" db="EMBL/GenBank/DDBJ databases">
        <title>The Aristolochia fimbriata genome: insights into angiosperm evolution, floral development and chemical biosynthesis.</title>
        <authorList>
            <person name="Jiao Y."/>
        </authorList>
    </citation>
    <scope>NUCLEOTIDE SEQUENCE [LARGE SCALE GENOMIC DNA]</scope>
    <source>
        <strain evidence="6">IBCAS-2021</strain>
        <tissue evidence="6">Leaf</tissue>
    </source>
</reference>
<dbReference type="PANTHER" id="PTHR31544:SF2">
    <property type="entry name" value="AIG2-LIKE PROTEIN D"/>
    <property type="match status" value="1"/>
</dbReference>
<dbReference type="InterPro" id="IPR009288">
    <property type="entry name" value="AIG2-like_dom"/>
</dbReference>
<name>A0AAV7E580_ARIFI</name>
<evidence type="ECO:0000256" key="1">
    <source>
        <dbReference type="ARBA" id="ARBA00002782"/>
    </source>
</evidence>
<gene>
    <name evidence="6" type="ORF">H6P81_014630</name>
</gene>
<keyword evidence="7" id="KW-1185">Reference proteome</keyword>
<dbReference type="Gene3D" id="3.10.490.10">
    <property type="entry name" value="Gamma-glutamyl cyclotransferase-like"/>
    <property type="match status" value="1"/>
</dbReference>
<protein>
    <recommendedName>
        <fullName evidence="4">Putative gamma-glutamylcyclotransferase</fullName>
    </recommendedName>
</protein>
<dbReference type="AlphaFoldDB" id="A0AAV7E580"/>
<organism evidence="6 7">
    <name type="scientific">Aristolochia fimbriata</name>
    <name type="common">White veined hardy Dutchman's pipe vine</name>
    <dbReference type="NCBI Taxonomy" id="158543"/>
    <lineage>
        <taxon>Eukaryota</taxon>
        <taxon>Viridiplantae</taxon>
        <taxon>Streptophyta</taxon>
        <taxon>Embryophyta</taxon>
        <taxon>Tracheophyta</taxon>
        <taxon>Spermatophyta</taxon>
        <taxon>Magnoliopsida</taxon>
        <taxon>Magnoliidae</taxon>
        <taxon>Piperales</taxon>
        <taxon>Aristolochiaceae</taxon>
        <taxon>Aristolochia</taxon>
    </lineage>
</organism>
<proteinExistence type="inferred from homology"/>
<dbReference type="InterPro" id="IPR013024">
    <property type="entry name" value="GGCT-like"/>
</dbReference>
<dbReference type="SUPFAM" id="SSF110857">
    <property type="entry name" value="Gamma-glutamyl cyclotransferase-like"/>
    <property type="match status" value="1"/>
</dbReference>
<dbReference type="GO" id="GO:0016740">
    <property type="term" value="F:transferase activity"/>
    <property type="evidence" value="ECO:0007669"/>
    <property type="project" value="UniProtKB-KW"/>
</dbReference>
<dbReference type="CDD" id="cd06661">
    <property type="entry name" value="GGCT_like"/>
    <property type="match status" value="1"/>
</dbReference>
<dbReference type="PANTHER" id="PTHR31544">
    <property type="entry name" value="AIG2-LIKE PROTEIN D"/>
    <property type="match status" value="1"/>
</dbReference>
<evidence type="ECO:0000256" key="3">
    <source>
        <dbReference type="ARBA" id="ARBA00022679"/>
    </source>
</evidence>
<evidence type="ECO:0000256" key="2">
    <source>
        <dbReference type="ARBA" id="ARBA00008861"/>
    </source>
</evidence>
<dbReference type="Proteomes" id="UP000825729">
    <property type="component" value="Unassembled WGS sequence"/>
</dbReference>
<dbReference type="InterPro" id="IPR036568">
    <property type="entry name" value="GGCT-like_sf"/>
</dbReference>
<dbReference type="InterPro" id="IPR045038">
    <property type="entry name" value="AIG2-like"/>
</dbReference>
<feature type="domain" description="Gamma-glutamylcyclotransferase AIG2-like" evidence="5">
    <location>
        <begin position="9"/>
        <end position="120"/>
    </location>
</feature>
<evidence type="ECO:0000256" key="4">
    <source>
        <dbReference type="ARBA" id="ARBA00030602"/>
    </source>
</evidence>
<dbReference type="Gene3D" id="6.10.250.210">
    <property type="match status" value="1"/>
</dbReference>
<comment type="function">
    <text evidence="1">Putative gamma-glutamylcyclotransferase.</text>
</comment>
<evidence type="ECO:0000313" key="6">
    <source>
        <dbReference type="EMBL" id="KAG9443290.1"/>
    </source>
</evidence>
<keyword evidence="3" id="KW-0808">Transferase</keyword>
<comment type="caution">
    <text evidence="6">The sequence shown here is derived from an EMBL/GenBank/DDBJ whole genome shotgun (WGS) entry which is preliminary data.</text>
</comment>
<dbReference type="Pfam" id="PF06094">
    <property type="entry name" value="GGACT"/>
    <property type="match status" value="1"/>
</dbReference>
<sequence>MSATSVHSVFVYGSLMADEVVQVLLKRVPRSSPAILNGYQRFSIKERIYPAIIPVENKQVPGKVLLELNDIELKVLDIFEDVEYGRHAVEISLAGSFEKLPAQTYVWNNKDDPDLFGDWDYEEWRQVHMEDFLKMAESFVEELEQPEPKSRVATYENFFEQDSRLVF</sequence>
<evidence type="ECO:0000259" key="5">
    <source>
        <dbReference type="Pfam" id="PF06094"/>
    </source>
</evidence>
<dbReference type="EMBL" id="JAINDJ010000006">
    <property type="protein sequence ID" value="KAG9443290.1"/>
    <property type="molecule type" value="Genomic_DNA"/>
</dbReference>
<accession>A0AAV7E580</accession>